<evidence type="ECO:0000313" key="1">
    <source>
        <dbReference type="EMBL" id="RIV78600.1"/>
    </source>
</evidence>
<organism evidence="1 2">
    <name type="scientific">Pelagerythrobacter aerophilus</name>
    <dbReference type="NCBI Taxonomy" id="2306995"/>
    <lineage>
        <taxon>Bacteria</taxon>
        <taxon>Pseudomonadati</taxon>
        <taxon>Pseudomonadota</taxon>
        <taxon>Alphaproteobacteria</taxon>
        <taxon>Sphingomonadales</taxon>
        <taxon>Erythrobacteraceae</taxon>
        <taxon>Pelagerythrobacter</taxon>
    </lineage>
</organism>
<comment type="caution">
    <text evidence="1">The sequence shown here is derived from an EMBL/GenBank/DDBJ whole genome shotgun (WGS) entry which is preliminary data.</text>
</comment>
<keyword evidence="2" id="KW-1185">Reference proteome</keyword>
<sequence>MMANFEVFLTNHTSLKVELHYRSLDDLSLDLMGKHRPLIGALLQPGEDGLRRKILIHPAKVACVIELD</sequence>
<accession>A0A418NHY6</accession>
<name>A0A418NHY6_9SPHN</name>
<evidence type="ECO:0000313" key="2">
    <source>
        <dbReference type="Proteomes" id="UP000285092"/>
    </source>
</evidence>
<reference evidence="1 2" key="1">
    <citation type="submission" date="2018-08" db="EMBL/GenBank/DDBJ databases">
        <title>Altererythrobacter sp.Ery1 and Ery12, the genome sequencing of novel strains in genus Alterythrobacter.</title>
        <authorList>
            <person name="Cheng H."/>
            <person name="Wu Y.-H."/>
            <person name="Fang C."/>
            <person name="Xu X.-W."/>
        </authorList>
    </citation>
    <scope>NUCLEOTIDE SEQUENCE [LARGE SCALE GENOMIC DNA]</scope>
    <source>
        <strain evidence="1 2">Ery1</strain>
    </source>
</reference>
<gene>
    <name evidence="1" type="ORF">D2V04_07280</name>
</gene>
<proteinExistence type="predicted"/>
<dbReference type="Proteomes" id="UP000285092">
    <property type="component" value="Unassembled WGS sequence"/>
</dbReference>
<dbReference type="AlphaFoldDB" id="A0A418NHY6"/>
<dbReference type="EMBL" id="QXFK01000015">
    <property type="protein sequence ID" value="RIV78600.1"/>
    <property type="molecule type" value="Genomic_DNA"/>
</dbReference>
<protein>
    <submittedName>
        <fullName evidence="1">Uncharacterized protein</fullName>
    </submittedName>
</protein>